<dbReference type="RefSeq" id="WP_215626447.1">
    <property type="nucleotide sequence ID" value="NZ_CP067089.2"/>
</dbReference>
<dbReference type="AlphaFoldDB" id="A0A7T7XMV3"/>
<keyword evidence="4" id="KW-0804">Transcription</keyword>
<dbReference type="PANTHER" id="PTHR30146">
    <property type="entry name" value="LACI-RELATED TRANSCRIPTIONAL REPRESSOR"/>
    <property type="match status" value="1"/>
</dbReference>
<evidence type="ECO:0000256" key="4">
    <source>
        <dbReference type="ARBA" id="ARBA00023163"/>
    </source>
</evidence>
<evidence type="ECO:0000256" key="2">
    <source>
        <dbReference type="ARBA" id="ARBA00023015"/>
    </source>
</evidence>
<accession>A0A7T7XMV3</accession>
<protein>
    <submittedName>
        <fullName evidence="6">LacI family DNA-binding transcriptional regulator</fullName>
    </submittedName>
</protein>
<dbReference type="CDD" id="cd06267">
    <property type="entry name" value="PBP1_LacI_sugar_binding-like"/>
    <property type="match status" value="1"/>
</dbReference>
<dbReference type="Proteomes" id="UP000595917">
    <property type="component" value="Chromosome"/>
</dbReference>
<evidence type="ECO:0000313" key="7">
    <source>
        <dbReference type="Proteomes" id="UP000595917"/>
    </source>
</evidence>
<feature type="domain" description="HTH lacI-type" evidence="5">
    <location>
        <begin position="2"/>
        <end position="56"/>
    </location>
</feature>
<keyword evidence="1" id="KW-0678">Repressor</keyword>
<evidence type="ECO:0000259" key="5">
    <source>
        <dbReference type="PROSITE" id="PS50932"/>
    </source>
</evidence>
<dbReference type="GO" id="GO:0000976">
    <property type="term" value="F:transcription cis-regulatory region binding"/>
    <property type="evidence" value="ECO:0007669"/>
    <property type="project" value="TreeGrafter"/>
</dbReference>
<dbReference type="KEGG" id="bhc:JFL75_19780"/>
<keyword evidence="2" id="KW-0805">Transcription regulation</keyword>
<dbReference type="InterPro" id="IPR028082">
    <property type="entry name" value="Peripla_BP_I"/>
</dbReference>
<dbReference type="GO" id="GO:0003700">
    <property type="term" value="F:DNA-binding transcription factor activity"/>
    <property type="evidence" value="ECO:0007669"/>
    <property type="project" value="TreeGrafter"/>
</dbReference>
<evidence type="ECO:0000313" key="6">
    <source>
        <dbReference type="EMBL" id="QQO09142.1"/>
    </source>
</evidence>
<dbReference type="CDD" id="cd01392">
    <property type="entry name" value="HTH_LacI"/>
    <property type="match status" value="1"/>
</dbReference>
<dbReference type="SMART" id="SM00354">
    <property type="entry name" value="HTH_LACI"/>
    <property type="match status" value="1"/>
</dbReference>
<sequence length="332" mass="37455">MVSIKDIAKQVGMSPSTVSRVINGKKYVNPEKRAEILRLIKETGYVPNKAARSMVMQRSFSVGIVIPDTFNMFQRQLFSIIERHLESFGYHTLFFFVKSDEASEEECLRRMKSEQLDGVILIQEIKNPRFYSYLLDMGLPSVCTTFAYDRIPSVHVDEEQAAFDGVMHLLNLGHREINMVNGAGVNFGLQRAEGYFKALASAGLPRDESRIVYVRSLTAESGMYGMRELLLRGGRNFSAVFAATDELAMGTIRVLRDEGIRVPEDVSVVGFDDIEISNYSIPRLTTIRQPLLEMGERTALMLHRSIVNRDAVESDAVLPYRLIIRESTARVG</sequence>
<dbReference type="Pfam" id="PF13377">
    <property type="entry name" value="Peripla_BP_3"/>
    <property type="match status" value="1"/>
</dbReference>
<evidence type="ECO:0000256" key="3">
    <source>
        <dbReference type="ARBA" id="ARBA00023125"/>
    </source>
</evidence>
<dbReference type="Gene3D" id="3.40.50.2300">
    <property type="match status" value="2"/>
</dbReference>
<organism evidence="6 7">
    <name type="scientific">Breznakiella homolactica</name>
    <dbReference type="NCBI Taxonomy" id="2798577"/>
    <lineage>
        <taxon>Bacteria</taxon>
        <taxon>Pseudomonadati</taxon>
        <taxon>Spirochaetota</taxon>
        <taxon>Spirochaetia</taxon>
        <taxon>Spirochaetales</taxon>
        <taxon>Breznakiellaceae</taxon>
        <taxon>Breznakiella</taxon>
    </lineage>
</organism>
<evidence type="ECO:0000256" key="1">
    <source>
        <dbReference type="ARBA" id="ARBA00022491"/>
    </source>
</evidence>
<keyword evidence="7" id="KW-1185">Reference proteome</keyword>
<dbReference type="PANTHER" id="PTHR30146:SF148">
    <property type="entry name" value="HTH-TYPE TRANSCRIPTIONAL REPRESSOR PURR-RELATED"/>
    <property type="match status" value="1"/>
</dbReference>
<reference evidence="6" key="1">
    <citation type="submission" date="2021-01" db="EMBL/GenBank/DDBJ databases">
        <title>Description of Breznakiella homolactica.</title>
        <authorList>
            <person name="Song Y."/>
            <person name="Brune A."/>
        </authorList>
    </citation>
    <scope>NUCLEOTIDE SEQUENCE</scope>
    <source>
        <strain evidence="6">RmG30</strain>
    </source>
</reference>
<dbReference type="Gene3D" id="1.10.260.40">
    <property type="entry name" value="lambda repressor-like DNA-binding domains"/>
    <property type="match status" value="1"/>
</dbReference>
<gene>
    <name evidence="6" type="ORF">JFL75_19780</name>
</gene>
<dbReference type="EMBL" id="CP067089">
    <property type="protein sequence ID" value="QQO09142.1"/>
    <property type="molecule type" value="Genomic_DNA"/>
</dbReference>
<dbReference type="InterPro" id="IPR046335">
    <property type="entry name" value="LacI/GalR-like_sensor"/>
</dbReference>
<proteinExistence type="predicted"/>
<name>A0A7T7XMV3_9SPIR</name>
<dbReference type="PROSITE" id="PS50932">
    <property type="entry name" value="HTH_LACI_2"/>
    <property type="match status" value="1"/>
</dbReference>
<dbReference type="SUPFAM" id="SSF53822">
    <property type="entry name" value="Periplasmic binding protein-like I"/>
    <property type="match status" value="1"/>
</dbReference>
<dbReference type="InterPro" id="IPR010982">
    <property type="entry name" value="Lambda_DNA-bd_dom_sf"/>
</dbReference>
<dbReference type="InterPro" id="IPR000843">
    <property type="entry name" value="HTH_LacI"/>
</dbReference>
<keyword evidence="3 6" id="KW-0238">DNA-binding</keyword>
<dbReference type="SUPFAM" id="SSF47413">
    <property type="entry name" value="lambda repressor-like DNA-binding domains"/>
    <property type="match status" value="1"/>
</dbReference>
<dbReference type="Pfam" id="PF00356">
    <property type="entry name" value="LacI"/>
    <property type="match status" value="1"/>
</dbReference>